<dbReference type="AlphaFoldDB" id="A0A0E9UZX1"/>
<reference evidence="1" key="1">
    <citation type="submission" date="2014-11" db="EMBL/GenBank/DDBJ databases">
        <authorList>
            <person name="Amaro Gonzalez C."/>
        </authorList>
    </citation>
    <scope>NUCLEOTIDE SEQUENCE</scope>
</reference>
<reference evidence="1" key="2">
    <citation type="journal article" date="2015" name="Fish Shellfish Immunol.">
        <title>Early steps in the European eel (Anguilla anguilla)-Vibrio vulnificus interaction in the gills: Role of the RtxA13 toxin.</title>
        <authorList>
            <person name="Callol A."/>
            <person name="Pajuelo D."/>
            <person name="Ebbesson L."/>
            <person name="Teles M."/>
            <person name="MacKenzie S."/>
            <person name="Amaro C."/>
        </authorList>
    </citation>
    <scope>NUCLEOTIDE SEQUENCE</scope>
</reference>
<protein>
    <submittedName>
        <fullName evidence="1">Uncharacterized protein</fullName>
    </submittedName>
</protein>
<name>A0A0E9UZX1_ANGAN</name>
<accession>A0A0E9UZX1</accession>
<evidence type="ECO:0000313" key="1">
    <source>
        <dbReference type="EMBL" id="JAH71429.1"/>
    </source>
</evidence>
<dbReference type="EMBL" id="GBXM01037148">
    <property type="protein sequence ID" value="JAH71429.1"/>
    <property type="molecule type" value="Transcribed_RNA"/>
</dbReference>
<proteinExistence type="predicted"/>
<sequence length="41" mass="4939">MRFNYIPRLTEKETVSRFTMFVAIDFNLSYELKCSPSPYDK</sequence>
<organism evidence="1">
    <name type="scientific">Anguilla anguilla</name>
    <name type="common">European freshwater eel</name>
    <name type="synonym">Muraena anguilla</name>
    <dbReference type="NCBI Taxonomy" id="7936"/>
    <lineage>
        <taxon>Eukaryota</taxon>
        <taxon>Metazoa</taxon>
        <taxon>Chordata</taxon>
        <taxon>Craniata</taxon>
        <taxon>Vertebrata</taxon>
        <taxon>Euteleostomi</taxon>
        <taxon>Actinopterygii</taxon>
        <taxon>Neopterygii</taxon>
        <taxon>Teleostei</taxon>
        <taxon>Anguilliformes</taxon>
        <taxon>Anguillidae</taxon>
        <taxon>Anguilla</taxon>
    </lineage>
</organism>